<proteinExistence type="predicted"/>
<dbReference type="SUPFAM" id="SSF82171">
    <property type="entry name" value="DPP6 N-terminal domain-like"/>
    <property type="match status" value="1"/>
</dbReference>
<evidence type="ECO:0000313" key="8">
    <source>
        <dbReference type="Proteomes" id="UP000270296"/>
    </source>
</evidence>
<keyword evidence="8" id="KW-1185">Reference proteome</keyword>
<dbReference type="PROSITE" id="PS00708">
    <property type="entry name" value="PRO_ENDOPEP_SER"/>
    <property type="match status" value="1"/>
</dbReference>
<dbReference type="InterPro" id="IPR050585">
    <property type="entry name" value="Xaa-Pro_dipeptidyl-ppase/CocE"/>
</dbReference>
<dbReference type="AlphaFoldDB" id="A0A183IDB7"/>
<feature type="domain" description="Peptidase S9 prolyl oligopeptidase catalytic" evidence="6">
    <location>
        <begin position="399"/>
        <end position="603"/>
    </location>
</feature>
<dbReference type="GO" id="GO:0006508">
    <property type="term" value="P:proteolysis"/>
    <property type="evidence" value="ECO:0007669"/>
    <property type="project" value="InterPro"/>
</dbReference>
<protein>
    <recommendedName>
        <fullName evidence="4">Acyl-peptide hydrolase</fullName>
    </recommendedName>
    <alternativeName>
        <fullName evidence="3">Acylaminoacyl-peptidase</fullName>
    </alternativeName>
</protein>
<reference evidence="9" key="1">
    <citation type="submission" date="2016-06" db="UniProtKB">
        <authorList>
            <consortium name="WormBaseParasite"/>
        </authorList>
    </citation>
    <scope>IDENTIFICATION</scope>
</reference>
<dbReference type="EMBL" id="UZAM01006885">
    <property type="protein sequence ID" value="VDO94893.1"/>
    <property type="molecule type" value="Genomic_DNA"/>
</dbReference>
<dbReference type="GO" id="GO:0004252">
    <property type="term" value="F:serine-type endopeptidase activity"/>
    <property type="evidence" value="ECO:0007669"/>
    <property type="project" value="InterPro"/>
</dbReference>
<evidence type="ECO:0000256" key="1">
    <source>
        <dbReference type="ARBA" id="ARBA00022801"/>
    </source>
</evidence>
<dbReference type="Gene3D" id="3.40.50.1820">
    <property type="entry name" value="alpha/beta hydrolase"/>
    <property type="match status" value="1"/>
</dbReference>
<organism evidence="9">
    <name type="scientific">Soboliphyme baturini</name>
    <dbReference type="NCBI Taxonomy" id="241478"/>
    <lineage>
        <taxon>Eukaryota</taxon>
        <taxon>Metazoa</taxon>
        <taxon>Ecdysozoa</taxon>
        <taxon>Nematoda</taxon>
        <taxon>Enoplea</taxon>
        <taxon>Dorylaimia</taxon>
        <taxon>Dioctophymatida</taxon>
        <taxon>Dioctophymatoidea</taxon>
        <taxon>Soboliphymatidae</taxon>
        <taxon>Soboliphyme</taxon>
    </lineage>
</organism>
<name>A0A183IDB7_9BILA</name>
<evidence type="ECO:0000259" key="6">
    <source>
        <dbReference type="Pfam" id="PF00326"/>
    </source>
</evidence>
<comment type="function">
    <text evidence="5">This enzyme catalyzes the hydrolysis of the N-terminal peptide bond of an N-acetylated peptide to generate an N-acetylated amino acid and a peptide with a free N-terminus. It preferentially cleaves off Ac-Ala, Ac-Met and Ac-Ser. Also, involved in the degradation of oxidized and glycated proteins.</text>
</comment>
<evidence type="ECO:0000256" key="5">
    <source>
        <dbReference type="ARBA" id="ARBA00045885"/>
    </source>
</evidence>
<dbReference type="InterPro" id="IPR011042">
    <property type="entry name" value="6-blade_b-propeller_TolB-like"/>
</dbReference>
<keyword evidence="2" id="KW-0007">Acetylation</keyword>
<evidence type="ECO:0000313" key="9">
    <source>
        <dbReference type="WBParaSite" id="SBAD_0000168501-mRNA-1"/>
    </source>
</evidence>
<dbReference type="Proteomes" id="UP000270296">
    <property type="component" value="Unassembled WGS sequence"/>
</dbReference>
<accession>A0A183IDB7</accession>
<keyword evidence="1" id="KW-0378">Hydrolase</keyword>
<dbReference type="Pfam" id="PF00326">
    <property type="entry name" value="Peptidase_S9"/>
    <property type="match status" value="1"/>
</dbReference>
<dbReference type="PANTHER" id="PTHR43056">
    <property type="entry name" value="PEPTIDASE S9 PROLYL OLIGOPEPTIDASE"/>
    <property type="match status" value="1"/>
</dbReference>
<dbReference type="Gene3D" id="2.120.10.30">
    <property type="entry name" value="TolB, C-terminal domain"/>
    <property type="match status" value="1"/>
</dbReference>
<dbReference type="OrthoDB" id="416344at2759"/>
<dbReference type="InterPro" id="IPR029058">
    <property type="entry name" value="AB_hydrolase_fold"/>
</dbReference>
<evidence type="ECO:0000256" key="3">
    <source>
        <dbReference type="ARBA" id="ARBA00032284"/>
    </source>
</evidence>
<dbReference type="InterPro" id="IPR001375">
    <property type="entry name" value="Peptidase_S9_cat"/>
</dbReference>
<dbReference type="InterPro" id="IPR002471">
    <property type="entry name" value="Pept_S9_AS"/>
</dbReference>
<dbReference type="PANTHER" id="PTHR43056:SF5">
    <property type="entry name" value="PEPTIDASE S9 PROLYL OLIGOPEPTIDASE CATALYTIC DOMAIN-CONTAINING PROTEIN"/>
    <property type="match status" value="1"/>
</dbReference>
<evidence type="ECO:0000256" key="4">
    <source>
        <dbReference type="ARBA" id="ARBA00032596"/>
    </source>
</evidence>
<evidence type="ECO:0000256" key="2">
    <source>
        <dbReference type="ARBA" id="ARBA00022990"/>
    </source>
</evidence>
<evidence type="ECO:0000313" key="7">
    <source>
        <dbReference type="EMBL" id="VDO94893.1"/>
    </source>
</evidence>
<reference evidence="7 8" key="2">
    <citation type="submission" date="2018-11" db="EMBL/GenBank/DDBJ databases">
        <authorList>
            <consortium name="Pathogen Informatics"/>
        </authorList>
    </citation>
    <scope>NUCLEOTIDE SEQUENCE [LARGE SCALE GENOMIC DNA]</scope>
</reference>
<sequence>MLAARKRAPFGSWQSTITSSLITDSSVVLLELHLDQQNDYKDTVYWSEYHSDLEQSIIFSKKQNDHIMRWTPPRFSVDSKVHEYGGGSFFVCERHVYFCNAFDQRIYRQGGPLSAPFPITHPCDSRFADGYVFKSTAADFYASPKISPDGKLIVWMQWNLPNMPWDSTEIWMADLDSDANICSCTSRKIAGGDDVNFMQPKFSLEQSVFCISDRGGFWNLYQCFGSGHWENVYEMDMEGGYPQWNFAADTYSFDPRVRLPFFSIATVFDEHLYIIDSERKTCELQPTTYSHHQYICFGLNKSIYCLASDALRFPAIIRWDVVGQTVEIIRESRPALDSSLISVPKALTFSTGVLPTEKVYVNFYAPLNPLYEGEAGTLPPLVVMPHSGPTSRTCNCLNLKVQYYTSRGFAVATVDYRGSTGYGKAFRDALKKNYGVYDYLDCCSAALSLVELHLVNPEKLCITGRSSGGYVVLCALVTNKVFHAGACHFGICDLIALQEETHKFESGYNDLLIGPFEDSGKTYSIRSPCSYINEMKTPVAFFHGADDKVVPPGQIIKFFESLKKNKVPCSLTIFEKEGHGYRIPANIRFSADGEYFFFCTILGIKPFVPENFSIVWPVRT</sequence>
<dbReference type="WBParaSite" id="SBAD_0000168501-mRNA-1">
    <property type="protein sequence ID" value="SBAD_0000168501-mRNA-1"/>
    <property type="gene ID" value="SBAD_0000168501"/>
</dbReference>
<gene>
    <name evidence="7" type="ORF">SBAD_LOCUS1611</name>
</gene>
<dbReference type="SUPFAM" id="SSF53474">
    <property type="entry name" value="alpha/beta-Hydrolases"/>
    <property type="match status" value="1"/>
</dbReference>